<keyword evidence="1" id="KW-1003">Cell membrane</keyword>
<dbReference type="InterPro" id="IPR024163">
    <property type="entry name" value="Aerotolerance_reg_N"/>
</dbReference>
<keyword evidence="3 5" id="KW-1133">Transmembrane helix</keyword>
<evidence type="ECO:0000256" key="4">
    <source>
        <dbReference type="ARBA" id="ARBA00023136"/>
    </source>
</evidence>
<reference evidence="7 8" key="1">
    <citation type="submission" date="2017-05" db="EMBL/GenBank/DDBJ databases">
        <title>Biotechnological potential of actinobacteria isolated from South African environments.</title>
        <authorList>
            <person name="Le Roes-Hill M."/>
            <person name="Prins A."/>
            <person name="Durrell K.A."/>
        </authorList>
    </citation>
    <scope>NUCLEOTIDE SEQUENCE [LARGE SCALE GENOMIC DNA]</scope>
    <source>
        <strain evidence="7 8">HMC13</strain>
    </source>
</reference>
<evidence type="ECO:0000256" key="5">
    <source>
        <dbReference type="SAM" id="Phobius"/>
    </source>
</evidence>
<dbReference type="SUPFAM" id="SSF53300">
    <property type="entry name" value="vWA-like"/>
    <property type="match status" value="1"/>
</dbReference>
<evidence type="ECO:0000313" key="8">
    <source>
        <dbReference type="Proteomes" id="UP000195105"/>
    </source>
</evidence>
<dbReference type="InterPro" id="IPR002035">
    <property type="entry name" value="VWF_A"/>
</dbReference>
<accession>A0A243RB87</accession>
<keyword evidence="8" id="KW-1185">Reference proteome</keyword>
<feature type="transmembrane region" description="Helical" evidence="5">
    <location>
        <begin position="289"/>
        <end position="312"/>
    </location>
</feature>
<evidence type="ECO:0000256" key="1">
    <source>
        <dbReference type="ARBA" id="ARBA00022475"/>
    </source>
</evidence>
<evidence type="ECO:0000313" key="7">
    <source>
        <dbReference type="EMBL" id="OUC91940.1"/>
    </source>
</evidence>
<dbReference type="PANTHER" id="PTHR22550">
    <property type="entry name" value="SPORE GERMINATION PROTEIN"/>
    <property type="match status" value="1"/>
</dbReference>
<evidence type="ECO:0000256" key="3">
    <source>
        <dbReference type="ARBA" id="ARBA00022989"/>
    </source>
</evidence>
<dbReference type="InterPro" id="IPR036465">
    <property type="entry name" value="vWFA_dom_sf"/>
</dbReference>
<gene>
    <name evidence="7" type="ORF">CA983_38835</name>
</gene>
<dbReference type="PROSITE" id="PS50234">
    <property type="entry name" value="VWFA"/>
    <property type="match status" value="1"/>
</dbReference>
<feature type="transmembrane region" description="Helical" evidence="5">
    <location>
        <begin position="6"/>
        <end position="25"/>
    </location>
</feature>
<comment type="caution">
    <text evidence="7">The sequence shown here is derived from an EMBL/GenBank/DDBJ whole genome shotgun (WGS) entry which is preliminary data.</text>
</comment>
<dbReference type="Pfam" id="PF13519">
    <property type="entry name" value="VWA_2"/>
    <property type="match status" value="1"/>
</dbReference>
<sequence length="316" mass="33743">MSLRSPGWLLLLVPLAGLIAAYVLVQRRRSRYAVRFTNLDLLDKVAPSRPGWRRHAPAAVFCATLALLVLGFARPTADVQVPRERATIMIAFDTSGSMEATDVEPTRFVAAQRAALAFVDRLPERFNTGLVSFSGSATVAVPPTTDRVVLRSAIEQLTLGQATAIGDAVIAARDAIRALDRQAETEPPPAHIVLLSDGANTSGRSIESAAEEAAGDRIPVSTIAYGTEDGVVDLGGGRILQVPVDGPALENLASRTGGDYHEAATGEELQAVYEDIGSSVGYRTEEREIWQWFVAAGLVTALVTAALSLLWFSRLP</sequence>
<name>A0A243RB87_9ACTN</name>
<organism evidence="7 8">
    <name type="scientific">Streptomyces swartbergensis</name>
    <dbReference type="NCBI Taxonomy" id="487165"/>
    <lineage>
        <taxon>Bacteria</taxon>
        <taxon>Bacillati</taxon>
        <taxon>Actinomycetota</taxon>
        <taxon>Actinomycetes</taxon>
        <taxon>Kitasatosporales</taxon>
        <taxon>Streptomycetaceae</taxon>
        <taxon>Streptomyces</taxon>
    </lineage>
</organism>
<keyword evidence="2 5" id="KW-0812">Transmembrane</keyword>
<evidence type="ECO:0000256" key="2">
    <source>
        <dbReference type="ARBA" id="ARBA00022692"/>
    </source>
</evidence>
<proteinExistence type="predicted"/>
<dbReference type="EMBL" id="NGFN01000430">
    <property type="protein sequence ID" value="OUC91940.1"/>
    <property type="molecule type" value="Genomic_DNA"/>
</dbReference>
<feature type="domain" description="VWFA" evidence="6">
    <location>
        <begin position="87"/>
        <end position="276"/>
    </location>
</feature>
<protein>
    <submittedName>
        <fullName evidence="7">VWA domain-containing protein</fullName>
    </submittedName>
</protein>
<dbReference type="SMART" id="SM00327">
    <property type="entry name" value="VWA"/>
    <property type="match status" value="1"/>
</dbReference>
<evidence type="ECO:0000259" key="6">
    <source>
        <dbReference type="PROSITE" id="PS50234"/>
    </source>
</evidence>
<dbReference type="Proteomes" id="UP000195105">
    <property type="component" value="Unassembled WGS sequence"/>
</dbReference>
<dbReference type="PANTHER" id="PTHR22550:SF5">
    <property type="entry name" value="LEUCINE ZIPPER PROTEIN 4"/>
    <property type="match status" value="1"/>
</dbReference>
<dbReference type="InterPro" id="IPR050768">
    <property type="entry name" value="UPF0353/GerABKA_families"/>
</dbReference>
<keyword evidence="4 5" id="KW-0472">Membrane</keyword>
<dbReference type="AlphaFoldDB" id="A0A243RB87"/>
<dbReference type="Pfam" id="PF07584">
    <property type="entry name" value="BatA"/>
    <property type="match status" value="1"/>
</dbReference>
<dbReference type="Gene3D" id="3.40.50.410">
    <property type="entry name" value="von Willebrand factor, type A domain"/>
    <property type="match status" value="1"/>
</dbReference>